<proteinExistence type="predicted"/>
<dbReference type="EnsemblPlants" id="LPERR02G26100.1">
    <property type="protein sequence ID" value="LPERR02G26100.1"/>
    <property type="gene ID" value="LPERR02G26100"/>
</dbReference>
<protein>
    <submittedName>
        <fullName evidence="1">Uncharacterized protein</fullName>
    </submittedName>
</protein>
<accession>A0A0D9VKT7</accession>
<sequence length="253" mass="28402">MKDLCHGLYKMVCASADECEETRTEYSTCTGGSACVLYMCVCAALTRSTIHMHVCATLGASRAASYLACGLVAQETSRAGGPSAGDLCLREAIARARRARDRRDWQAGPTRELRTRAGSRATVRTRVSRRFAWSQGARGLAETARARIDRRIDDAWPDRTAGVRARRGVRRGFSADGCGSAEAAVWAATWLDLGRPDLIQRLKLLQDYGFALGAFWDFPMRSWLPPLVIKWGSWLRDKVYFWENYLRDHLERF</sequence>
<name>A0A0D9VKT7_9ORYZ</name>
<dbReference type="HOGENOM" id="CLU_1099871_0_0_1"/>
<evidence type="ECO:0000313" key="2">
    <source>
        <dbReference type="Proteomes" id="UP000032180"/>
    </source>
</evidence>
<reference evidence="1 2" key="1">
    <citation type="submission" date="2012-08" db="EMBL/GenBank/DDBJ databases">
        <title>Oryza genome evolution.</title>
        <authorList>
            <person name="Wing R.A."/>
        </authorList>
    </citation>
    <scope>NUCLEOTIDE SEQUENCE</scope>
</reference>
<organism evidence="1 2">
    <name type="scientific">Leersia perrieri</name>
    <dbReference type="NCBI Taxonomy" id="77586"/>
    <lineage>
        <taxon>Eukaryota</taxon>
        <taxon>Viridiplantae</taxon>
        <taxon>Streptophyta</taxon>
        <taxon>Embryophyta</taxon>
        <taxon>Tracheophyta</taxon>
        <taxon>Spermatophyta</taxon>
        <taxon>Magnoliopsida</taxon>
        <taxon>Liliopsida</taxon>
        <taxon>Poales</taxon>
        <taxon>Poaceae</taxon>
        <taxon>BOP clade</taxon>
        <taxon>Oryzoideae</taxon>
        <taxon>Oryzeae</taxon>
        <taxon>Oryzinae</taxon>
        <taxon>Leersia</taxon>
    </lineage>
</organism>
<dbReference type="Proteomes" id="UP000032180">
    <property type="component" value="Chromosome 2"/>
</dbReference>
<evidence type="ECO:0000313" key="1">
    <source>
        <dbReference type="EnsemblPlants" id="LPERR02G26100.1"/>
    </source>
</evidence>
<reference evidence="1" key="3">
    <citation type="submission" date="2015-04" db="UniProtKB">
        <authorList>
            <consortium name="EnsemblPlants"/>
        </authorList>
    </citation>
    <scope>IDENTIFICATION</scope>
</reference>
<reference evidence="2" key="2">
    <citation type="submission" date="2013-12" db="EMBL/GenBank/DDBJ databases">
        <authorList>
            <person name="Yu Y."/>
            <person name="Lee S."/>
            <person name="de Baynast K."/>
            <person name="Wissotski M."/>
            <person name="Liu L."/>
            <person name="Talag J."/>
            <person name="Goicoechea J."/>
            <person name="Angelova A."/>
            <person name="Jetty R."/>
            <person name="Kudrna D."/>
            <person name="Golser W."/>
            <person name="Rivera L."/>
            <person name="Zhang J."/>
            <person name="Wing R."/>
        </authorList>
    </citation>
    <scope>NUCLEOTIDE SEQUENCE</scope>
</reference>
<dbReference type="Gramene" id="LPERR02G26100.1">
    <property type="protein sequence ID" value="LPERR02G26100.1"/>
    <property type="gene ID" value="LPERR02G26100"/>
</dbReference>
<dbReference type="AlphaFoldDB" id="A0A0D9VKT7"/>
<keyword evidence="2" id="KW-1185">Reference proteome</keyword>